<dbReference type="Pfam" id="PF07336">
    <property type="entry name" value="ABATE"/>
    <property type="match status" value="1"/>
</dbReference>
<keyword evidence="3" id="KW-1185">Reference proteome</keyword>
<dbReference type="SUPFAM" id="SSF160904">
    <property type="entry name" value="Jann2411-like"/>
    <property type="match status" value="1"/>
</dbReference>
<name>A0ABP8JVM4_9MICO</name>
<accession>A0ABP8JVM4</accession>
<feature type="domain" description="Zinc finger CGNR" evidence="1">
    <location>
        <begin position="138"/>
        <end position="180"/>
    </location>
</feature>
<protein>
    <submittedName>
        <fullName evidence="2">CGNR zinc finger domain-containing protein</fullName>
    </submittedName>
</protein>
<organism evidence="2 3">
    <name type="scientific">Fodinibacter luteus</name>
    <dbReference type="NCBI Taxonomy" id="552064"/>
    <lineage>
        <taxon>Bacteria</taxon>
        <taxon>Bacillati</taxon>
        <taxon>Actinomycetota</taxon>
        <taxon>Actinomycetes</taxon>
        <taxon>Micrococcales</taxon>
        <taxon>Intrasporangiaceae</taxon>
        <taxon>Fodinibacter (ex Wang et al. 2009)</taxon>
    </lineage>
</organism>
<evidence type="ECO:0000313" key="2">
    <source>
        <dbReference type="EMBL" id="GAA4396815.1"/>
    </source>
</evidence>
<evidence type="ECO:0000259" key="1">
    <source>
        <dbReference type="Pfam" id="PF11706"/>
    </source>
</evidence>
<dbReference type="Pfam" id="PF11706">
    <property type="entry name" value="zf-CGNR"/>
    <property type="match status" value="1"/>
</dbReference>
<dbReference type="Gene3D" id="1.10.3300.10">
    <property type="entry name" value="Jann2411-like domain"/>
    <property type="match status" value="1"/>
</dbReference>
<sequence length="187" mass="20646">MIFTHDTDLTLMHAAALANTGPARGSEHREELPDLASLLAWMDRWEWTGRRPGSEAEAAAVRALRPRLREIWGRSEDGLVEAANALLEEGRALPRLVRHGPFGWHVHATSDDAPLARRVAVEVGMALVDVIRAGETERLKVCAGDDCEDLIVDLSRNRSRKFCDGTCGTRANVAAYRARRSREASTP</sequence>
<reference evidence="3" key="1">
    <citation type="journal article" date="2019" name="Int. J. Syst. Evol. Microbiol.">
        <title>The Global Catalogue of Microorganisms (GCM) 10K type strain sequencing project: providing services to taxonomists for standard genome sequencing and annotation.</title>
        <authorList>
            <consortium name="The Broad Institute Genomics Platform"/>
            <consortium name="The Broad Institute Genome Sequencing Center for Infectious Disease"/>
            <person name="Wu L."/>
            <person name="Ma J."/>
        </authorList>
    </citation>
    <scope>NUCLEOTIDE SEQUENCE [LARGE SCALE GENOMIC DNA]</scope>
    <source>
        <strain evidence="3">JCM 17809</strain>
    </source>
</reference>
<dbReference type="EMBL" id="BAABGM010000001">
    <property type="protein sequence ID" value="GAA4396815.1"/>
    <property type="molecule type" value="Genomic_DNA"/>
</dbReference>
<dbReference type="Proteomes" id="UP001500945">
    <property type="component" value="Unassembled WGS sequence"/>
</dbReference>
<dbReference type="PANTHER" id="PTHR35525">
    <property type="entry name" value="BLL6575 PROTEIN"/>
    <property type="match status" value="1"/>
</dbReference>
<gene>
    <name evidence="2" type="ORF">GCM10023168_01120</name>
</gene>
<proteinExistence type="predicted"/>
<evidence type="ECO:0000313" key="3">
    <source>
        <dbReference type="Proteomes" id="UP001500945"/>
    </source>
</evidence>
<dbReference type="InterPro" id="IPR010852">
    <property type="entry name" value="ABATE"/>
</dbReference>
<comment type="caution">
    <text evidence="2">The sequence shown here is derived from an EMBL/GenBank/DDBJ whole genome shotgun (WGS) entry which is preliminary data.</text>
</comment>
<dbReference type="InterPro" id="IPR023286">
    <property type="entry name" value="ABATE_dom_sf"/>
</dbReference>
<dbReference type="InterPro" id="IPR021005">
    <property type="entry name" value="Znf_CGNR"/>
</dbReference>
<dbReference type="RefSeq" id="WP_345201133.1">
    <property type="nucleotide sequence ID" value="NZ_BAABGM010000001.1"/>
</dbReference>
<dbReference type="PANTHER" id="PTHR35525:SF3">
    <property type="entry name" value="BLL6575 PROTEIN"/>
    <property type="match status" value="1"/>
</dbReference>